<evidence type="ECO:0008006" key="3">
    <source>
        <dbReference type="Google" id="ProtNLM"/>
    </source>
</evidence>
<dbReference type="Pfam" id="PF06289">
    <property type="entry name" value="FlbD"/>
    <property type="match status" value="1"/>
</dbReference>
<dbReference type="RefSeq" id="WP_094942409.1">
    <property type="nucleotide sequence ID" value="NZ_NOKQ01000196.1"/>
</dbReference>
<dbReference type="Proteomes" id="UP000217065">
    <property type="component" value="Unassembled WGS sequence"/>
</dbReference>
<comment type="caution">
    <text evidence="1">The sequence shown here is derived from an EMBL/GenBank/DDBJ whole genome shotgun (WGS) entry which is preliminary data.</text>
</comment>
<dbReference type="InterPro" id="IPR009384">
    <property type="entry name" value="SwrD-like"/>
</dbReference>
<organism evidence="1 2">
    <name type="scientific">Tetzosporium hominis</name>
    <dbReference type="NCBI Taxonomy" id="2020506"/>
    <lineage>
        <taxon>Bacteria</taxon>
        <taxon>Bacillati</taxon>
        <taxon>Bacillota</taxon>
        <taxon>Bacilli</taxon>
        <taxon>Bacillales</taxon>
        <taxon>Caryophanaceae</taxon>
        <taxon>Tetzosporium</taxon>
    </lineage>
</organism>
<proteinExistence type="predicted"/>
<name>A0A264W484_9BACL</name>
<dbReference type="AlphaFoldDB" id="A0A264W484"/>
<dbReference type="PANTHER" id="PTHR39185">
    <property type="entry name" value="SWARMING MOTILITY PROTEIN SWRD"/>
    <property type="match status" value="1"/>
</dbReference>
<reference evidence="1 2" key="1">
    <citation type="submission" date="2017-07" db="EMBL/GenBank/DDBJ databases">
        <title>Tetzosporium hominis gen.nov. sp.nov.</title>
        <authorList>
            <person name="Tetz G."/>
            <person name="Tetz V."/>
        </authorList>
    </citation>
    <scope>NUCLEOTIDE SEQUENCE [LARGE SCALE GENOMIC DNA]</scope>
    <source>
        <strain evidence="1 2">VT-49</strain>
    </source>
</reference>
<dbReference type="EMBL" id="NOKQ01000196">
    <property type="protein sequence ID" value="OZS78389.1"/>
    <property type="molecule type" value="Genomic_DNA"/>
</dbReference>
<accession>A0A264W484</accession>
<evidence type="ECO:0000313" key="1">
    <source>
        <dbReference type="EMBL" id="OZS78389.1"/>
    </source>
</evidence>
<gene>
    <name evidence="1" type="ORF">CF394_06430</name>
</gene>
<keyword evidence="2" id="KW-1185">Reference proteome</keyword>
<evidence type="ECO:0000313" key="2">
    <source>
        <dbReference type="Proteomes" id="UP000217065"/>
    </source>
</evidence>
<dbReference type="OrthoDB" id="9799862at2"/>
<protein>
    <recommendedName>
        <fullName evidence="3">Flagellar protein FlbD</fullName>
    </recommendedName>
</protein>
<dbReference type="PANTHER" id="PTHR39185:SF1">
    <property type="entry name" value="SWARMING MOTILITY PROTEIN SWRD"/>
    <property type="match status" value="1"/>
</dbReference>
<sequence length="69" mass="7899">MIEVTKLNRTPLTINALLIERVEETPDTYITFTTGKTLHVLESKEQVVEKITAYYQQIGLFAVHHKGRA</sequence>